<dbReference type="PANTHER" id="PTHR12147:SF26">
    <property type="entry name" value="PEPTIDASE M28 DOMAIN-CONTAINING PROTEIN"/>
    <property type="match status" value="1"/>
</dbReference>
<keyword evidence="3" id="KW-1185">Reference proteome</keyword>
<feature type="domain" description="Peptidase M28" evidence="1">
    <location>
        <begin position="196"/>
        <end position="396"/>
    </location>
</feature>
<protein>
    <submittedName>
        <fullName evidence="2">M28 family metallopeptidase</fullName>
    </submittedName>
</protein>
<dbReference type="Gene3D" id="3.40.630.10">
    <property type="entry name" value="Zn peptidases"/>
    <property type="match status" value="1"/>
</dbReference>
<dbReference type="PANTHER" id="PTHR12147">
    <property type="entry name" value="METALLOPEPTIDASE M28 FAMILY MEMBER"/>
    <property type="match status" value="1"/>
</dbReference>
<dbReference type="InterPro" id="IPR045175">
    <property type="entry name" value="M28_fam"/>
</dbReference>
<accession>A0ABV6YKM4</accession>
<dbReference type="Pfam" id="PF04389">
    <property type="entry name" value="Peptidase_M28"/>
    <property type="match status" value="1"/>
</dbReference>
<dbReference type="Proteomes" id="UP001593833">
    <property type="component" value="Unassembled WGS sequence"/>
</dbReference>
<gene>
    <name evidence="2" type="ORF">ACFL6M_04695</name>
</gene>
<proteinExistence type="predicted"/>
<reference evidence="2 3" key="1">
    <citation type="submission" date="2024-09" db="EMBL/GenBank/DDBJ databases">
        <authorList>
            <person name="D'Angelo T."/>
        </authorList>
    </citation>
    <scope>NUCLEOTIDE SEQUENCE [LARGE SCALE GENOMIC DNA]</scope>
    <source>
        <strain evidence="2">SAG AM-320-E07</strain>
    </source>
</reference>
<sequence length="509" mass="56162">MLCTCVRYPLSLRASRASSSCLPFSGLITGLLILFCSLNPVPVMAEPSSLDSSNCTGQTYVVTSPEPPLDAGIEILDRRGDRYLISANEEQIARLAEKGCRIAPFTRVGSPPADANRQWSWRDLPDPAIEALVAEVTWDGSEGLAQKIAWLESYGTRYSFAPQCEEAADSIAATLAQTGLPTLKQGYLSDGDSLWNVEATQIGRTYPDSIFIICAHYDSYSNDPWNRAPGADDNASGTAAVITAAEILSHLSFEYTIKYVLFSGEEQYFLGSVYYVQQALAEGWAILGALNADMIGWWEEGVDFDLEIETNNASLWMATAITNAADLYTSMPYELHIDDTAWWGDFYAFWYYGFNAVNHEESWDWGDPDFNPYYHSPEDLLQHLDPGFTVGNAQILVAALATLARPYDPGAVDLPVFGSRFSLAASPNPFREQIRFVLTAPSNLTQTTLRIYDLGGRRVAALPVTLEAGRGVAQWRADDAFGGQLRAGQYFCRPGWADNMPPVEILYVR</sequence>
<evidence type="ECO:0000313" key="3">
    <source>
        <dbReference type="Proteomes" id="UP001593833"/>
    </source>
</evidence>
<dbReference type="SUPFAM" id="SSF53187">
    <property type="entry name" value="Zn-dependent exopeptidases"/>
    <property type="match status" value="1"/>
</dbReference>
<name>A0ABV6YKM4_UNCEI</name>
<comment type="caution">
    <text evidence="2">The sequence shown here is derived from an EMBL/GenBank/DDBJ whole genome shotgun (WGS) entry which is preliminary data.</text>
</comment>
<dbReference type="EMBL" id="JBHPKH010000047">
    <property type="protein sequence ID" value="MFC1572880.1"/>
    <property type="molecule type" value="Genomic_DNA"/>
</dbReference>
<evidence type="ECO:0000259" key="1">
    <source>
        <dbReference type="Pfam" id="PF04389"/>
    </source>
</evidence>
<dbReference type="Gene3D" id="2.60.40.4070">
    <property type="match status" value="1"/>
</dbReference>
<organism evidence="2 3">
    <name type="scientific">Eiseniibacteriota bacterium</name>
    <dbReference type="NCBI Taxonomy" id="2212470"/>
    <lineage>
        <taxon>Bacteria</taxon>
        <taxon>Candidatus Eiseniibacteriota</taxon>
    </lineage>
</organism>
<dbReference type="InterPro" id="IPR007484">
    <property type="entry name" value="Peptidase_M28"/>
</dbReference>
<evidence type="ECO:0000313" key="2">
    <source>
        <dbReference type="EMBL" id="MFC1572880.1"/>
    </source>
</evidence>